<feature type="transmembrane region" description="Helical" evidence="1">
    <location>
        <begin position="75"/>
        <end position="93"/>
    </location>
</feature>
<organism evidence="2 3">
    <name type="scientific">Microbulbifer variabilis</name>
    <dbReference type="NCBI Taxonomy" id="266805"/>
    <lineage>
        <taxon>Bacteria</taxon>
        <taxon>Pseudomonadati</taxon>
        <taxon>Pseudomonadota</taxon>
        <taxon>Gammaproteobacteria</taxon>
        <taxon>Cellvibrionales</taxon>
        <taxon>Microbulbiferaceae</taxon>
        <taxon>Microbulbifer</taxon>
    </lineage>
</organism>
<protein>
    <submittedName>
        <fullName evidence="2">Uncharacterized protein</fullName>
    </submittedName>
</protein>
<keyword evidence="1" id="KW-1133">Transmembrane helix</keyword>
<evidence type="ECO:0000313" key="2">
    <source>
        <dbReference type="EMBL" id="USD22162.1"/>
    </source>
</evidence>
<sequence>MKYLKYFLAVVVGFIVIYMGSVDIPGILLPLLYGPYPTDGNVPFLRVFTDFWLSFAFTMLGGYLAAFISPSRPLTVGFVAGLLYFSLSAYWYSGYGLVGSEWVSPVFMLLKVPVAAYLGALLYKKYNKSINYAPSAPDS</sequence>
<keyword evidence="3" id="KW-1185">Reference proteome</keyword>
<keyword evidence="1" id="KW-0812">Transmembrane</keyword>
<evidence type="ECO:0000313" key="3">
    <source>
        <dbReference type="Proteomes" id="UP001055658"/>
    </source>
</evidence>
<accession>A0ABY4VD02</accession>
<feature type="transmembrane region" description="Helical" evidence="1">
    <location>
        <begin position="105"/>
        <end position="123"/>
    </location>
</feature>
<reference evidence="2" key="1">
    <citation type="submission" date="2022-02" db="EMBL/GenBank/DDBJ databases">
        <title>Coral-associated bacteria.</title>
        <authorList>
            <person name="Tang K."/>
            <person name="Wang X."/>
        </authorList>
    </citation>
    <scope>NUCLEOTIDE SEQUENCE</scope>
    <source>
        <strain evidence="2">SCSIO 43006</strain>
    </source>
</reference>
<dbReference type="RefSeq" id="WP_252084524.1">
    <property type="nucleotide sequence ID" value="NZ_CP092418.1"/>
</dbReference>
<keyword evidence="1" id="KW-0472">Membrane</keyword>
<feature type="transmembrane region" description="Helical" evidence="1">
    <location>
        <begin position="7"/>
        <end position="31"/>
    </location>
</feature>
<dbReference type="Proteomes" id="UP001055658">
    <property type="component" value="Chromosome"/>
</dbReference>
<dbReference type="EMBL" id="CP092418">
    <property type="protein sequence ID" value="USD22162.1"/>
    <property type="molecule type" value="Genomic_DNA"/>
</dbReference>
<gene>
    <name evidence="2" type="ORF">MJO52_03225</name>
</gene>
<evidence type="ECO:0000256" key="1">
    <source>
        <dbReference type="SAM" id="Phobius"/>
    </source>
</evidence>
<feature type="transmembrane region" description="Helical" evidence="1">
    <location>
        <begin position="51"/>
        <end position="68"/>
    </location>
</feature>
<proteinExistence type="predicted"/>
<name>A0ABY4VD02_9GAMM</name>